<keyword evidence="1" id="KW-1133">Transmembrane helix</keyword>
<reference evidence="2" key="1">
    <citation type="submission" date="2012-05" db="EMBL/GenBank/DDBJ databases">
        <authorList>
            <person name="Krishnakumar V."/>
            <person name="Cheung F."/>
            <person name="Xiao Y."/>
            <person name="Chan A."/>
            <person name="Moskal W.A."/>
            <person name="Town C.D."/>
        </authorList>
    </citation>
    <scope>NUCLEOTIDE SEQUENCE</scope>
</reference>
<keyword evidence="1" id="KW-0812">Transmembrane</keyword>
<feature type="transmembrane region" description="Helical" evidence="1">
    <location>
        <begin position="35"/>
        <end position="56"/>
    </location>
</feature>
<accession>I3S6X3</accession>
<sequence length="69" mass="7920">MNSPPVPQNIIWIPMSNHKSTMTTKKKVVKNKQSLVLLALIHKECYPLLMISLIMVKSDQPSMTLTKYH</sequence>
<proteinExistence type="evidence at transcript level"/>
<evidence type="ECO:0000256" key="1">
    <source>
        <dbReference type="SAM" id="Phobius"/>
    </source>
</evidence>
<dbReference type="AlphaFoldDB" id="I3S6X3"/>
<organism evidence="2">
    <name type="scientific">Lotus japonicus</name>
    <name type="common">Lotus corniculatus var. japonicus</name>
    <dbReference type="NCBI Taxonomy" id="34305"/>
    <lineage>
        <taxon>Eukaryota</taxon>
        <taxon>Viridiplantae</taxon>
        <taxon>Streptophyta</taxon>
        <taxon>Embryophyta</taxon>
        <taxon>Tracheophyta</taxon>
        <taxon>Spermatophyta</taxon>
        <taxon>Magnoliopsida</taxon>
        <taxon>eudicotyledons</taxon>
        <taxon>Gunneridae</taxon>
        <taxon>Pentapetalae</taxon>
        <taxon>rosids</taxon>
        <taxon>fabids</taxon>
        <taxon>Fabales</taxon>
        <taxon>Fabaceae</taxon>
        <taxon>Papilionoideae</taxon>
        <taxon>50 kb inversion clade</taxon>
        <taxon>NPAAA clade</taxon>
        <taxon>Hologalegina</taxon>
        <taxon>robinioid clade</taxon>
        <taxon>Loteae</taxon>
        <taxon>Lotus</taxon>
    </lineage>
</organism>
<protein>
    <submittedName>
        <fullName evidence="2">Uncharacterized protein</fullName>
    </submittedName>
</protein>
<keyword evidence="1" id="KW-0472">Membrane</keyword>
<name>I3S6X3_LOTJA</name>
<dbReference type="EMBL" id="BT136220">
    <property type="protein sequence ID" value="AFK36015.1"/>
    <property type="molecule type" value="mRNA"/>
</dbReference>
<evidence type="ECO:0000313" key="2">
    <source>
        <dbReference type="EMBL" id="AFK36015.1"/>
    </source>
</evidence>